<protein>
    <submittedName>
        <fullName evidence="3">Uncharacterized protein</fullName>
    </submittedName>
</protein>
<feature type="region of interest" description="Disordered" evidence="2">
    <location>
        <begin position="343"/>
        <end position="368"/>
    </location>
</feature>
<feature type="region of interest" description="Disordered" evidence="2">
    <location>
        <begin position="385"/>
        <end position="434"/>
    </location>
</feature>
<name>A0A5B0X2N2_9GAMM</name>
<evidence type="ECO:0000256" key="1">
    <source>
        <dbReference type="SAM" id="Coils"/>
    </source>
</evidence>
<comment type="caution">
    <text evidence="3">The sequence shown here is derived from an EMBL/GenBank/DDBJ whole genome shotgun (WGS) entry which is preliminary data.</text>
</comment>
<feature type="compositionally biased region" description="Low complexity" evidence="2">
    <location>
        <begin position="392"/>
        <end position="401"/>
    </location>
</feature>
<dbReference type="RefSeq" id="WP_149610691.1">
    <property type="nucleotide sequence ID" value="NZ_VTUX01000003.1"/>
</dbReference>
<proteinExistence type="predicted"/>
<organism evidence="3 4">
    <name type="scientific">Pseudohalioglobus sediminis</name>
    <dbReference type="NCBI Taxonomy" id="2606449"/>
    <lineage>
        <taxon>Bacteria</taxon>
        <taxon>Pseudomonadati</taxon>
        <taxon>Pseudomonadota</taxon>
        <taxon>Gammaproteobacteria</taxon>
        <taxon>Cellvibrionales</taxon>
        <taxon>Halieaceae</taxon>
        <taxon>Pseudohalioglobus</taxon>
    </lineage>
</organism>
<dbReference type="AlphaFoldDB" id="A0A5B0X2N2"/>
<evidence type="ECO:0000313" key="3">
    <source>
        <dbReference type="EMBL" id="KAA1192399.1"/>
    </source>
</evidence>
<feature type="coiled-coil region" evidence="1">
    <location>
        <begin position="160"/>
        <end position="234"/>
    </location>
</feature>
<feature type="region of interest" description="Disordered" evidence="2">
    <location>
        <begin position="96"/>
        <end position="124"/>
    </location>
</feature>
<keyword evidence="1" id="KW-0175">Coiled coil</keyword>
<accession>A0A5B0X2N2</accession>
<feature type="compositionally biased region" description="Basic and acidic residues" evidence="2">
    <location>
        <begin position="410"/>
        <end position="428"/>
    </location>
</feature>
<dbReference type="Proteomes" id="UP000323708">
    <property type="component" value="Unassembled WGS sequence"/>
</dbReference>
<reference evidence="3 4" key="1">
    <citation type="submission" date="2019-09" db="EMBL/GenBank/DDBJ databases">
        <authorList>
            <person name="Chen X.-Y."/>
        </authorList>
    </citation>
    <scope>NUCLEOTIDE SEQUENCE [LARGE SCALE GENOMIC DNA]</scope>
    <source>
        <strain evidence="3 4">NY5</strain>
    </source>
</reference>
<sequence length="434" mass="49744">MSDKVPWMACKWTAELMKCFDLTFKGDILPGFDPDQVRANLAELFQINDPLVLDELFSGDAFILRSNLDRKAAADYFRKMSERGGKAELVTRVVSELSSPEPEATAAAMGAEPGPVSGSTEGMSPPADPLLPVMDDTPAGDVNTLELVEQSSPEPSTPSADEVIQRLQQLQQEAQAVHDDKLEQLQTLQEEIKQQTAEQLESIKQRRAQVLLEAEDTKTQLKDLEQEKERLFTEQIDRITEQERALSDTLEQAISSLATEHSQRCEAARLSCDELQAKRQQCRDDAAREIASLEARIAAIRKQCEQDVDSMDRLLTEKEQDIQEIEQGFSAREQELKAEHQSELETFSARREEHTREFRSEQEQLRQRQLEQEIEHEEMLTGLWEEEEKQQHQAQARLQQLEITRKRHQRSLEQRLDRLRKEEEKVGRGELSLT</sequence>
<evidence type="ECO:0000256" key="2">
    <source>
        <dbReference type="SAM" id="MobiDB-lite"/>
    </source>
</evidence>
<dbReference type="EMBL" id="VTUX01000003">
    <property type="protein sequence ID" value="KAA1192399.1"/>
    <property type="molecule type" value="Genomic_DNA"/>
</dbReference>
<keyword evidence="4" id="KW-1185">Reference proteome</keyword>
<evidence type="ECO:0000313" key="4">
    <source>
        <dbReference type="Proteomes" id="UP000323708"/>
    </source>
</evidence>
<gene>
    <name evidence="3" type="ORF">F0M18_06910</name>
</gene>